<dbReference type="EMBL" id="CP059658">
    <property type="protein sequence ID" value="QRW15635.1"/>
    <property type="molecule type" value="Genomic_DNA"/>
</dbReference>
<accession>A0A8H8NM13</accession>
<dbReference type="KEGG" id="rsx:RhiXN_03636"/>
<name>A0A8H8NM13_9AGAM</name>
<evidence type="ECO:0000313" key="1">
    <source>
        <dbReference type="EMBL" id="QRW15635.1"/>
    </source>
</evidence>
<sequence>MVWSKIIQVFSFGTQWGENTIRLVEGDNALEMVKRVEGILEDSMRVLESHERLMSSGEFNTFSIKHRHLVLKVVEVKHQVHRHQEQGVRSGAPAERGSDRIGRDVALLQRQAEIYHQDLLTASRRAQDYEEEAFMKRHLEGTLQTTEGSDPVTTLYSVISRKSPTASQHASDDDTLVDREPYLAVAHVRPTRPETMGSDEPVDESYRQILILESKDKTVIMINPNRCYPNDQADSLNEESLLEMSRAGEVLLRATDSNHIQGYEVVGRQSEASWVDSFIDSYLDWGWA</sequence>
<protein>
    <submittedName>
        <fullName evidence="1">Uncharacterized protein</fullName>
    </submittedName>
</protein>
<reference evidence="1" key="1">
    <citation type="submission" date="2020-05" db="EMBL/GenBank/DDBJ databases">
        <title>Evolutionary and genomic comparisons of hybrid uninucleate and nonhybrid Rhizoctonia fungi.</title>
        <authorList>
            <person name="Li C."/>
            <person name="Chen X."/>
        </authorList>
    </citation>
    <scope>NUCLEOTIDE SEQUENCE</scope>
    <source>
        <strain evidence="1">AG-1 IA</strain>
    </source>
</reference>
<dbReference type="RefSeq" id="XP_043175872.1">
    <property type="nucleotide sequence ID" value="XM_043323453.1"/>
</dbReference>
<organism evidence="1 2">
    <name type="scientific">Rhizoctonia solani</name>
    <dbReference type="NCBI Taxonomy" id="456999"/>
    <lineage>
        <taxon>Eukaryota</taxon>
        <taxon>Fungi</taxon>
        <taxon>Dikarya</taxon>
        <taxon>Basidiomycota</taxon>
        <taxon>Agaricomycotina</taxon>
        <taxon>Agaricomycetes</taxon>
        <taxon>Cantharellales</taxon>
        <taxon>Ceratobasidiaceae</taxon>
        <taxon>Rhizoctonia</taxon>
    </lineage>
</organism>
<gene>
    <name evidence="1" type="ORF">RhiXN_03636</name>
</gene>
<dbReference type="AlphaFoldDB" id="A0A8H8NM13"/>
<dbReference type="GeneID" id="67025916"/>
<evidence type="ECO:0000313" key="2">
    <source>
        <dbReference type="Proteomes" id="UP000650533"/>
    </source>
</evidence>
<dbReference type="Proteomes" id="UP000650533">
    <property type="component" value="Chromosome 1"/>
</dbReference>
<proteinExistence type="predicted"/>